<evidence type="ECO:0000313" key="4">
    <source>
        <dbReference type="Proteomes" id="UP001165080"/>
    </source>
</evidence>
<keyword evidence="4" id="KW-1185">Reference proteome</keyword>
<gene>
    <name evidence="3" type="primary">PLESTB001703</name>
    <name evidence="3" type="ORF">PLESTB_001150000</name>
</gene>
<sequence>MYAWGQYYASQAAPPPPQLSPPPMSLNRSCTTTAVNGCACKSSWQYNGRNYSYCDDIYSNGTLACEVVKARRCFSCKTHSRQCIKNCAGTAELCKRPPATLLAAGNATSRAPPPPFPPSPPPMPPPPPPDNIPNACKVSSSGCACRSSWSILPQIEFYGQYCTFLTSPSNSTFFGCLVTSDCPTFLTDPFQNCDPALNASLCDGSGRRWSEQQARKKPSSPRPPAPPRQTQPSPPRLN</sequence>
<reference evidence="3 4" key="1">
    <citation type="journal article" date="2023" name="Commun. Biol.">
        <title>Reorganization of the ancestral sex-determining regions during the evolution of trioecy in Pleodorina starrii.</title>
        <authorList>
            <person name="Takahashi K."/>
            <person name="Suzuki S."/>
            <person name="Kawai-Toyooka H."/>
            <person name="Yamamoto K."/>
            <person name="Hamaji T."/>
            <person name="Ootsuki R."/>
            <person name="Yamaguchi H."/>
            <person name="Kawachi M."/>
            <person name="Higashiyama T."/>
            <person name="Nozaki H."/>
        </authorList>
    </citation>
    <scope>NUCLEOTIDE SEQUENCE [LARGE SCALE GENOMIC DNA]</scope>
    <source>
        <strain evidence="3 4">NIES-4479</strain>
    </source>
</reference>
<dbReference type="EMBL" id="BRXU01000017">
    <property type="protein sequence ID" value="GLC56796.1"/>
    <property type="molecule type" value="Genomic_DNA"/>
</dbReference>
<feature type="region of interest" description="Disordered" evidence="2">
    <location>
        <begin position="105"/>
        <end position="129"/>
    </location>
</feature>
<proteinExistence type="inferred from homology"/>
<name>A0A9W6BSP0_9CHLO</name>
<feature type="compositionally biased region" description="Pro residues" evidence="2">
    <location>
        <begin position="220"/>
        <end position="238"/>
    </location>
</feature>
<evidence type="ECO:0000256" key="2">
    <source>
        <dbReference type="SAM" id="MobiDB-lite"/>
    </source>
</evidence>
<evidence type="ECO:0000313" key="3">
    <source>
        <dbReference type="EMBL" id="GLC56796.1"/>
    </source>
</evidence>
<dbReference type="PANTHER" id="PTHR47466:SF1">
    <property type="entry name" value="METALLOPROTEASE MEP1 (AFU_ORTHOLOGUE AFUA_1G07730)-RELATED"/>
    <property type="match status" value="1"/>
</dbReference>
<comment type="caution">
    <text evidence="3">The sequence shown here is derived from an EMBL/GenBank/DDBJ whole genome shotgun (WGS) entry which is preliminary data.</text>
</comment>
<dbReference type="Proteomes" id="UP001165080">
    <property type="component" value="Unassembled WGS sequence"/>
</dbReference>
<feature type="region of interest" description="Disordered" evidence="2">
    <location>
        <begin position="204"/>
        <end position="238"/>
    </location>
</feature>
<dbReference type="AlphaFoldDB" id="A0A9W6BSP0"/>
<feature type="compositionally biased region" description="Basic and acidic residues" evidence="2">
    <location>
        <begin position="205"/>
        <end position="214"/>
    </location>
</feature>
<evidence type="ECO:0000256" key="1">
    <source>
        <dbReference type="ARBA" id="ARBA00008721"/>
    </source>
</evidence>
<comment type="similarity">
    <text evidence="1">Belongs to the peptidase M43B family.</text>
</comment>
<protein>
    <submittedName>
        <fullName evidence="3">Uncharacterized protein</fullName>
    </submittedName>
</protein>
<organism evidence="3 4">
    <name type="scientific">Pleodorina starrii</name>
    <dbReference type="NCBI Taxonomy" id="330485"/>
    <lineage>
        <taxon>Eukaryota</taxon>
        <taxon>Viridiplantae</taxon>
        <taxon>Chlorophyta</taxon>
        <taxon>core chlorophytes</taxon>
        <taxon>Chlorophyceae</taxon>
        <taxon>CS clade</taxon>
        <taxon>Chlamydomonadales</taxon>
        <taxon>Volvocaceae</taxon>
        <taxon>Pleodorina</taxon>
    </lineage>
</organism>
<dbReference type="PANTHER" id="PTHR47466">
    <property type="match status" value="1"/>
</dbReference>
<accession>A0A9W6BSP0</accession>
<feature type="compositionally biased region" description="Pro residues" evidence="2">
    <location>
        <begin position="111"/>
        <end position="129"/>
    </location>
</feature>